<dbReference type="Proteomes" id="UP000223968">
    <property type="component" value="Unassembled WGS sequence"/>
</dbReference>
<reference evidence="15 16" key="1">
    <citation type="submission" date="2017-10" db="EMBL/GenBank/DDBJ databases">
        <title>Comparative genomics in systemic dimorphic fungi from Ajellomycetaceae.</title>
        <authorList>
            <person name="Munoz J.F."/>
            <person name="Mcewen J.G."/>
            <person name="Clay O.K."/>
            <person name="Cuomo C.A."/>
        </authorList>
    </citation>
    <scope>NUCLEOTIDE SEQUENCE [LARGE SCALE GENOMIC DNA]</scope>
    <source>
        <strain evidence="15 16">UAMH5409</strain>
    </source>
</reference>
<dbReference type="OrthoDB" id="1470350at2759"/>
<evidence type="ECO:0000256" key="1">
    <source>
        <dbReference type="ARBA" id="ARBA00001971"/>
    </source>
</evidence>
<keyword evidence="9 12" id="KW-0408">Iron</keyword>
<dbReference type="PROSITE" id="PS00086">
    <property type="entry name" value="CYTOCHROME_P450"/>
    <property type="match status" value="1"/>
</dbReference>
<dbReference type="InterPro" id="IPR001128">
    <property type="entry name" value="Cyt_P450"/>
</dbReference>
<evidence type="ECO:0000256" key="10">
    <source>
        <dbReference type="ARBA" id="ARBA00023033"/>
    </source>
</evidence>
<name>A0A2B7WLV0_9EURO</name>
<dbReference type="GO" id="GO:0020037">
    <property type="term" value="F:heme binding"/>
    <property type="evidence" value="ECO:0007669"/>
    <property type="project" value="InterPro"/>
</dbReference>
<feature type="binding site" description="axial binding residue" evidence="12">
    <location>
        <position position="451"/>
    </location>
    <ligand>
        <name>heme</name>
        <dbReference type="ChEBI" id="CHEBI:30413"/>
    </ligand>
    <ligandPart>
        <name>Fe</name>
        <dbReference type="ChEBI" id="CHEBI:18248"/>
    </ligandPart>
</feature>
<feature type="transmembrane region" description="Helical" evidence="14">
    <location>
        <begin position="21"/>
        <end position="43"/>
    </location>
</feature>
<comment type="subcellular location">
    <subcellularLocation>
        <location evidence="2">Membrane</location>
    </subcellularLocation>
</comment>
<keyword evidence="11 14" id="KW-0472">Membrane</keyword>
<dbReference type="SUPFAM" id="SSF48264">
    <property type="entry name" value="Cytochrome P450"/>
    <property type="match status" value="1"/>
</dbReference>
<evidence type="ECO:0000256" key="12">
    <source>
        <dbReference type="PIRSR" id="PIRSR602401-1"/>
    </source>
</evidence>
<dbReference type="InterPro" id="IPR017972">
    <property type="entry name" value="Cyt_P450_CS"/>
</dbReference>
<keyword evidence="8 13" id="KW-0560">Oxidoreductase</keyword>
<dbReference type="PRINTS" id="PR00463">
    <property type="entry name" value="EP450I"/>
</dbReference>
<evidence type="ECO:0008006" key="17">
    <source>
        <dbReference type="Google" id="ProtNLM"/>
    </source>
</evidence>
<keyword evidence="4 12" id="KW-0349">Heme</keyword>
<dbReference type="STRING" id="1447875.A0A2B7WLV0"/>
<dbReference type="Gene3D" id="1.10.630.10">
    <property type="entry name" value="Cytochrome P450"/>
    <property type="match status" value="1"/>
</dbReference>
<dbReference type="GO" id="GO:0016020">
    <property type="term" value="C:membrane"/>
    <property type="evidence" value="ECO:0007669"/>
    <property type="project" value="UniProtKB-SubCell"/>
</dbReference>
<dbReference type="CDD" id="cd11058">
    <property type="entry name" value="CYP60B-like"/>
    <property type="match status" value="1"/>
</dbReference>
<keyword evidence="5 14" id="KW-0812">Transmembrane</keyword>
<dbReference type="Pfam" id="PF00067">
    <property type="entry name" value="p450"/>
    <property type="match status" value="1"/>
</dbReference>
<dbReference type="GO" id="GO:0004497">
    <property type="term" value="F:monooxygenase activity"/>
    <property type="evidence" value="ECO:0007669"/>
    <property type="project" value="UniProtKB-KW"/>
</dbReference>
<dbReference type="FunFam" id="1.10.630.10:FF:000158">
    <property type="entry name" value="Cytochrome P450, putative (Eurofung)"/>
    <property type="match status" value="1"/>
</dbReference>
<protein>
    <recommendedName>
        <fullName evidence="17">Cytochrome P450 monooxygenase</fullName>
    </recommendedName>
</protein>
<keyword evidence="6 12" id="KW-0479">Metal-binding</keyword>
<evidence type="ECO:0000256" key="13">
    <source>
        <dbReference type="RuleBase" id="RU000461"/>
    </source>
</evidence>
<proteinExistence type="inferred from homology"/>
<dbReference type="EMBL" id="PDNB01000246">
    <property type="protein sequence ID" value="PGG97499.1"/>
    <property type="molecule type" value="Genomic_DNA"/>
</dbReference>
<evidence type="ECO:0000256" key="2">
    <source>
        <dbReference type="ARBA" id="ARBA00004370"/>
    </source>
</evidence>
<accession>A0A2B7WLV0</accession>
<evidence type="ECO:0000256" key="8">
    <source>
        <dbReference type="ARBA" id="ARBA00023002"/>
    </source>
</evidence>
<evidence type="ECO:0000256" key="5">
    <source>
        <dbReference type="ARBA" id="ARBA00022692"/>
    </source>
</evidence>
<evidence type="ECO:0000256" key="14">
    <source>
        <dbReference type="SAM" id="Phobius"/>
    </source>
</evidence>
<sequence>MDAIVLRVRSFATTPLLKEVVHMYGFSTIFTLCALYCFSYIVYNLYFHPLAGYPGPLLARSTLLWRIIYSSGGRFHRAIDEEHKRYGPVFRVSPNELSFASVGSWKDIYGHPVGGKHHIKSKFYEIYGSGYRSLCVGSERDPKRHSAMKKNLSAAFSTKALLEQESIVNACVDNFVKKIGEQEKSRNGGLNMTKWFEMISFDILGEMAFGESFHAVDQGKPHFWSELIVKHLFFITVLDNLRRYPLFVTLGKMFLPFATVSVRNKHSGYSRKQVEHRLSNKSARKDFLTNLVAKVENGEVEKEEMTAHTSTLVIAGGETTSTFLAAVTYYLLNTPDAYARLQEEIRTSFKAYNDINAASAQQLPYLQAVISEGLRMYAPGSQGFPRESAGAMIDGYWVPKGCEMYTSAWTVTHDAKYFHDPMTFKPERWIDPTCTDVKEASQPFSLGTRACLGRNFAYVEMNLILAKMHWTYDMELVDKDLDWEGSSHMHVMWWKPSLPVVFKKAVHIQEEQVSKRTTP</sequence>
<evidence type="ECO:0000256" key="9">
    <source>
        <dbReference type="ARBA" id="ARBA00023004"/>
    </source>
</evidence>
<keyword evidence="16" id="KW-1185">Reference proteome</keyword>
<evidence type="ECO:0000256" key="3">
    <source>
        <dbReference type="ARBA" id="ARBA00010617"/>
    </source>
</evidence>
<evidence type="ECO:0000313" key="16">
    <source>
        <dbReference type="Proteomes" id="UP000223968"/>
    </source>
</evidence>
<comment type="similarity">
    <text evidence="3 13">Belongs to the cytochrome P450 family.</text>
</comment>
<evidence type="ECO:0000256" key="4">
    <source>
        <dbReference type="ARBA" id="ARBA00022617"/>
    </source>
</evidence>
<dbReference type="InterPro" id="IPR050121">
    <property type="entry name" value="Cytochrome_P450_monoxygenase"/>
</dbReference>
<dbReference type="PRINTS" id="PR00385">
    <property type="entry name" value="P450"/>
</dbReference>
<evidence type="ECO:0000256" key="11">
    <source>
        <dbReference type="ARBA" id="ARBA00023136"/>
    </source>
</evidence>
<dbReference type="PANTHER" id="PTHR24305:SF210">
    <property type="entry name" value="CYTOCHROME P450 MONOOXYGENASE ASQL-RELATED"/>
    <property type="match status" value="1"/>
</dbReference>
<dbReference type="GO" id="GO:0016705">
    <property type="term" value="F:oxidoreductase activity, acting on paired donors, with incorporation or reduction of molecular oxygen"/>
    <property type="evidence" value="ECO:0007669"/>
    <property type="project" value="InterPro"/>
</dbReference>
<gene>
    <name evidence="15" type="ORF">AJ79_09169</name>
</gene>
<dbReference type="PANTHER" id="PTHR24305">
    <property type="entry name" value="CYTOCHROME P450"/>
    <property type="match status" value="1"/>
</dbReference>
<keyword evidence="7 14" id="KW-1133">Transmembrane helix</keyword>
<dbReference type="InterPro" id="IPR036396">
    <property type="entry name" value="Cyt_P450_sf"/>
</dbReference>
<evidence type="ECO:0000256" key="7">
    <source>
        <dbReference type="ARBA" id="ARBA00022989"/>
    </source>
</evidence>
<evidence type="ECO:0000313" key="15">
    <source>
        <dbReference type="EMBL" id="PGG97499.1"/>
    </source>
</evidence>
<keyword evidence="10 13" id="KW-0503">Monooxygenase</keyword>
<comment type="caution">
    <text evidence="15">The sequence shown here is derived from an EMBL/GenBank/DDBJ whole genome shotgun (WGS) entry which is preliminary data.</text>
</comment>
<dbReference type="InterPro" id="IPR002401">
    <property type="entry name" value="Cyt_P450_E_grp-I"/>
</dbReference>
<evidence type="ECO:0000256" key="6">
    <source>
        <dbReference type="ARBA" id="ARBA00022723"/>
    </source>
</evidence>
<comment type="cofactor">
    <cofactor evidence="1 12">
        <name>heme</name>
        <dbReference type="ChEBI" id="CHEBI:30413"/>
    </cofactor>
</comment>
<dbReference type="AlphaFoldDB" id="A0A2B7WLV0"/>
<dbReference type="GO" id="GO:0005506">
    <property type="term" value="F:iron ion binding"/>
    <property type="evidence" value="ECO:0007669"/>
    <property type="project" value="InterPro"/>
</dbReference>
<organism evidence="15 16">
    <name type="scientific">Helicocarpus griseus UAMH5409</name>
    <dbReference type="NCBI Taxonomy" id="1447875"/>
    <lineage>
        <taxon>Eukaryota</taxon>
        <taxon>Fungi</taxon>
        <taxon>Dikarya</taxon>
        <taxon>Ascomycota</taxon>
        <taxon>Pezizomycotina</taxon>
        <taxon>Eurotiomycetes</taxon>
        <taxon>Eurotiomycetidae</taxon>
        <taxon>Onygenales</taxon>
        <taxon>Ajellomycetaceae</taxon>
        <taxon>Helicocarpus</taxon>
    </lineage>
</organism>